<keyword evidence="1" id="KW-1015">Disulfide bond</keyword>
<reference evidence="4" key="2">
    <citation type="submission" date="2025-08" db="UniProtKB">
        <authorList>
            <consortium name="Ensembl"/>
        </authorList>
    </citation>
    <scope>IDENTIFICATION</scope>
</reference>
<protein>
    <recommendedName>
        <fullName evidence="3">VWFD domain-containing protein</fullName>
    </recommendedName>
</protein>
<evidence type="ECO:0000256" key="2">
    <source>
        <dbReference type="ARBA" id="ARBA00023180"/>
    </source>
</evidence>
<name>A0AAY4DCD9_9TELE</name>
<dbReference type="Proteomes" id="UP000694580">
    <property type="component" value="Chromosome 17"/>
</dbReference>
<dbReference type="SMART" id="SM00832">
    <property type="entry name" value="C8"/>
    <property type="match status" value="1"/>
</dbReference>
<dbReference type="InterPro" id="IPR001846">
    <property type="entry name" value="VWF_type-D"/>
</dbReference>
<dbReference type="PANTHER" id="PTHR11339">
    <property type="entry name" value="EXTRACELLULAR MATRIX GLYCOPROTEIN RELATED"/>
    <property type="match status" value="1"/>
</dbReference>
<evidence type="ECO:0000256" key="1">
    <source>
        <dbReference type="ARBA" id="ARBA00023157"/>
    </source>
</evidence>
<feature type="domain" description="VWFD" evidence="3">
    <location>
        <begin position="1"/>
        <end position="115"/>
    </location>
</feature>
<accession>A0AAY4DCD9</accession>
<gene>
    <name evidence="4" type="primary">DNAJC5</name>
</gene>
<dbReference type="Pfam" id="PF25962">
    <property type="entry name" value="TIL_OTOGL_Mucin"/>
    <property type="match status" value="1"/>
</dbReference>
<reference evidence="4" key="3">
    <citation type="submission" date="2025-09" db="UniProtKB">
        <authorList>
            <consortium name="Ensembl"/>
        </authorList>
    </citation>
    <scope>IDENTIFICATION</scope>
</reference>
<evidence type="ECO:0000313" key="4">
    <source>
        <dbReference type="Ensembl" id="ENSDCDP00010043270.1"/>
    </source>
</evidence>
<dbReference type="GO" id="GO:0031012">
    <property type="term" value="C:extracellular matrix"/>
    <property type="evidence" value="ECO:0007669"/>
    <property type="project" value="TreeGrafter"/>
</dbReference>
<reference evidence="4 5" key="1">
    <citation type="submission" date="2020-06" db="EMBL/GenBank/DDBJ databases">
        <authorList>
            <consortium name="Wellcome Sanger Institute Data Sharing"/>
        </authorList>
    </citation>
    <scope>NUCLEOTIDE SEQUENCE [LARGE SCALE GENOMIC DNA]</scope>
</reference>
<evidence type="ECO:0000259" key="3">
    <source>
        <dbReference type="PROSITE" id="PS51233"/>
    </source>
</evidence>
<proteinExistence type="predicted"/>
<dbReference type="Pfam" id="PF00094">
    <property type="entry name" value="VWD"/>
    <property type="match status" value="1"/>
</dbReference>
<dbReference type="InterPro" id="IPR014853">
    <property type="entry name" value="VWF/SSPO/ZAN-like_Cys-rich_dom"/>
</dbReference>
<dbReference type="AlphaFoldDB" id="A0AAY4DCD9"/>
<dbReference type="Ensembl" id="ENSDCDT00010053326.1">
    <property type="protein sequence ID" value="ENSDCDP00010043270.1"/>
    <property type="gene ID" value="ENSDCDG00010027046.1"/>
</dbReference>
<dbReference type="InterPro" id="IPR058753">
    <property type="entry name" value="TIL_OTOGL_Mucin"/>
</dbReference>
<dbReference type="PANTHER" id="PTHR11339:SF408">
    <property type="entry name" value="MUCIN-5B"/>
    <property type="match status" value="1"/>
</dbReference>
<dbReference type="PROSITE" id="PS51233">
    <property type="entry name" value="VWFD"/>
    <property type="match status" value="1"/>
</dbReference>
<keyword evidence="5" id="KW-1185">Reference proteome</keyword>
<dbReference type="InterPro" id="IPR050780">
    <property type="entry name" value="Mucin_vWF_Thrombospondin_sf"/>
</dbReference>
<evidence type="ECO:0000313" key="5">
    <source>
        <dbReference type="Proteomes" id="UP000694580"/>
    </source>
</evidence>
<sequence length="252" mass="28008">MSRVHQASSDNVFFSVSCHHLTKTGQLCNIRDQVPYKIHTIGIYLVIEASNGVILMWDRKTSLMIKLSPDFKGKVCGLCGNYDGNGNNDFITRCGEEVLDAVQFGNSWTTSTNCPKADAMKNPCQITPHREAWALKQCHIIKSDVFSACHKQVDPTEYFETCVRDTCACDSGGDCECFCTAVAAYAAACRAVGTCVAWRNPNVCPLFCDYYNPFGEQWCEWHYQPCGAPCMKTCRNPTAKCSTQIPLLEGTF</sequence>
<dbReference type="GeneTree" id="ENSGT00940000156076"/>
<dbReference type="GO" id="GO:0005615">
    <property type="term" value="C:extracellular space"/>
    <property type="evidence" value="ECO:0007669"/>
    <property type="project" value="TreeGrafter"/>
</dbReference>
<keyword evidence="2" id="KW-0325">Glycoprotein</keyword>
<organism evidence="4 5">
    <name type="scientific">Denticeps clupeoides</name>
    <name type="common">denticle herring</name>
    <dbReference type="NCBI Taxonomy" id="299321"/>
    <lineage>
        <taxon>Eukaryota</taxon>
        <taxon>Metazoa</taxon>
        <taxon>Chordata</taxon>
        <taxon>Craniata</taxon>
        <taxon>Vertebrata</taxon>
        <taxon>Euteleostomi</taxon>
        <taxon>Actinopterygii</taxon>
        <taxon>Neopterygii</taxon>
        <taxon>Teleostei</taxon>
        <taxon>Clupei</taxon>
        <taxon>Clupeiformes</taxon>
        <taxon>Denticipitoidei</taxon>
        <taxon>Denticipitidae</taxon>
        <taxon>Denticeps</taxon>
    </lineage>
</organism>
<dbReference type="Pfam" id="PF08742">
    <property type="entry name" value="C8"/>
    <property type="match status" value="1"/>
</dbReference>